<evidence type="ECO:0000313" key="2">
    <source>
        <dbReference type="Proteomes" id="UP000029737"/>
    </source>
</evidence>
<protein>
    <submittedName>
        <fullName evidence="1">Uncharacterized protein</fullName>
    </submittedName>
</protein>
<dbReference type="EMBL" id="JPMV01000046">
    <property type="protein sequence ID" value="KGI79403.1"/>
    <property type="molecule type" value="Genomic_DNA"/>
</dbReference>
<sequence length="110" mass="11813">MFTIGDAVTVTTDDETHPALVVADQADETTVEVEITDGARAGEPLSVPTTAVTSGVAVIYTPRYGDPVPARKIKEHRNHDGRFNGIARIDITSGRNKRRVDCGVINLSQP</sequence>
<proteinExistence type="predicted"/>
<reference evidence="1 2" key="1">
    <citation type="journal article" date="2014" name="PLoS ONE">
        <title>Identification and Characterization of a New Erythromycin Biosynthetic Gene Cluster in Actinopolyspora erythraea YIM90600, a Novel Erythronolide-Producing Halophilic Actinomycete Isolated from Salt Field.</title>
        <authorList>
            <person name="Chen D."/>
            <person name="Feng J."/>
            <person name="Huang L."/>
            <person name="Zhang Q."/>
            <person name="Wu J."/>
            <person name="Zhu X."/>
            <person name="Duan Y."/>
            <person name="Xu Z."/>
        </authorList>
    </citation>
    <scope>NUCLEOTIDE SEQUENCE [LARGE SCALE GENOMIC DNA]</scope>
    <source>
        <strain evidence="1 2">YIM90600</strain>
    </source>
</reference>
<name>A0ABR4WYJ8_9ACTN</name>
<accession>A0ABR4WYJ8</accession>
<comment type="caution">
    <text evidence="1">The sequence shown here is derived from an EMBL/GenBank/DDBJ whole genome shotgun (WGS) entry which is preliminary data.</text>
</comment>
<gene>
    <name evidence="1" type="ORF">IL38_24225</name>
</gene>
<organism evidence="1 2">
    <name type="scientific">Actinopolyspora erythraea</name>
    <dbReference type="NCBI Taxonomy" id="414996"/>
    <lineage>
        <taxon>Bacteria</taxon>
        <taxon>Bacillati</taxon>
        <taxon>Actinomycetota</taxon>
        <taxon>Actinomycetes</taxon>
        <taxon>Actinopolysporales</taxon>
        <taxon>Actinopolysporaceae</taxon>
        <taxon>Actinopolyspora</taxon>
    </lineage>
</organism>
<evidence type="ECO:0000313" key="1">
    <source>
        <dbReference type="EMBL" id="KGI79403.1"/>
    </source>
</evidence>
<dbReference type="RefSeq" id="WP_043578981.1">
    <property type="nucleotide sequence ID" value="NZ_KN214181.1"/>
</dbReference>
<keyword evidence="2" id="KW-1185">Reference proteome</keyword>
<dbReference type="Proteomes" id="UP000029737">
    <property type="component" value="Unassembled WGS sequence"/>
</dbReference>